<sequence length="313" mass="35419">MDEWPISCAFEFVNKEAPQFQFHDKVGQAHREDLIGWEATSNSALKGRLVEVVHGYKNDNIRLPRTLIVFEWRLEPGASRGRVKNVKILVAFHAIGTRNGVELGESLEDWDPVPIQWAPDKPILSHFSMFSVSQTVQKALGVVVGYDNFINIAPKVSKETVQTVERIDYRYITGSPTYVAKDSGTRNAVQWELRENCSLKSGVQYYVRTAVLLRRKAFDTGKFIVSIQAEANMSRSKYFIKSILKAMRIRPVDCPAAFDPTVEPGTSNGEDGDDDVAARNTTRDWRNMDNLNLEEILVKDWEPASQEATLKPQ</sequence>
<comment type="caution">
    <text evidence="2">The sequence shown here is derived from an EMBL/GenBank/DDBJ whole genome shotgun (WGS) entry which is preliminary data.</text>
</comment>
<evidence type="ECO:0000313" key="3">
    <source>
        <dbReference type="Proteomes" id="UP000481858"/>
    </source>
</evidence>
<feature type="region of interest" description="Disordered" evidence="1">
    <location>
        <begin position="259"/>
        <end position="283"/>
    </location>
</feature>
<dbReference type="EMBL" id="WUBL01000070">
    <property type="protein sequence ID" value="KAF2967319.1"/>
    <property type="molecule type" value="Genomic_DNA"/>
</dbReference>
<protein>
    <submittedName>
        <fullName evidence="2">Uncharacterized protein</fullName>
    </submittedName>
</protein>
<gene>
    <name evidence="2" type="ORF">GQX73_g6235</name>
</gene>
<accession>A0A7C8IZG6</accession>
<dbReference type="OrthoDB" id="3796612at2759"/>
<organism evidence="2 3">
    <name type="scientific">Xylaria multiplex</name>
    <dbReference type="NCBI Taxonomy" id="323545"/>
    <lineage>
        <taxon>Eukaryota</taxon>
        <taxon>Fungi</taxon>
        <taxon>Dikarya</taxon>
        <taxon>Ascomycota</taxon>
        <taxon>Pezizomycotina</taxon>
        <taxon>Sordariomycetes</taxon>
        <taxon>Xylariomycetidae</taxon>
        <taxon>Xylariales</taxon>
        <taxon>Xylariaceae</taxon>
        <taxon>Xylaria</taxon>
    </lineage>
</organism>
<dbReference type="AlphaFoldDB" id="A0A7C8IZG6"/>
<name>A0A7C8IZG6_9PEZI</name>
<dbReference type="Proteomes" id="UP000481858">
    <property type="component" value="Unassembled WGS sequence"/>
</dbReference>
<proteinExistence type="predicted"/>
<evidence type="ECO:0000313" key="2">
    <source>
        <dbReference type="EMBL" id="KAF2967319.1"/>
    </source>
</evidence>
<reference evidence="2 3" key="1">
    <citation type="submission" date="2019-12" db="EMBL/GenBank/DDBJ databases">
        <title>Draft genome sequence of the ascomycete Xylaria multiplex DSM 110363.</title>
        <authorList>
            <person name="Buettner E."/>
            <person name="Kellner H."/>
        </authorList>
    </citation>
    <scope>NUCLEOTIDE SEQUENCE [LARGE SCALE GENOMIC DNA]</scope>
    <source>
        <strain evidence="2 3">DSM 110363</strain>
    </source>
</reference>
<keyword evidence="3" id="KW-1185">Reference proteome</keyword>
<evidence type="ECO:0000256" key="1">
    <source>
        <dbReference type="SAM" id="MobiDB-lite"/>
    </source>
</evidence>
<dbReference type="InParanoid" id="A0A7C8IZG6"/>